<dbReference type="Proteomes" id="UP001281761">
    <property type="component" value="Unassembled WGS sequence"/>
</dbReference>
<accession>A0ABQ9WNX0</accession>
<dbReference type="EMBL" id="JARBJD010000562">
    <property type="protein sequence ID" value="KAK2941038.1"/>
    <property type="molecule type" value="Genomic_DNA"/>
</dbReference>
<reference evidence="1 2" key="1">
    <citation type="journal article" date="2022" name="bioRxiv">
        <title>Genomics of Preaxostyla Flagellates Illuminates Evolutionary Transitions and the Path Towards Mitochondrial Loss.</title>
        <authorList>
            <person name="Novak L.V.F."/>
            <person name="Treitli S.C."/>
            <person name="Pyrih J."/>
            <person name="Halakuc P."/>
            <person name="Pipaliya S.V."/>
            <person name="Vacek V."/>
            <person name="Brzon O."/>
            <person name="Soukal P."/>
            <person name="Eme L."/>
            <person name="Dacks J.B."/>
            <person name="Karnkowska A."/>
            <person name="Elias M."/>
            <person name="Hampl V."/>
        </authorList>
    </citation>
    <scope>NUCLEOTIDE SEQUENCE [LARGE SCALE GENOMIC DNA]</scope>
    <source>
        <strain evidence="1">NAU3</strain>
        <tissue evidence="1">Gut</tissue>
    </source>
</reference>
<proteinExistence type="predicted"/>
<protein>
    <submittedName>
        <fullName evidence="1">Uncharacterized protein</fullName>
    </submittedName>
</protein>
<evidence type="ECO:0000313" key="1">
    <source>
        <dbReference type="EMBL" id="KAK2941038.1"/>
    </source>
</evidence>
<organism evidence="1 2">
    <name type="scientific">Blattamonas nauphoetae</name>
    <dbReference type="NCBI Taxonomy" id="2049346"/>
    <lineage>
        <taxon>Eukaryota</taxon>
        <taxon>Metamonada</taxon>
        <taxon>Preaxostyla</taxon>
        <taxon>Oxymonadida</taxon>
        <taxon>Blattamonas</taxon>
    </lineage>
</organism>
<evidence type="ECO:0000313" key="2">
    <source>
        <dbReference type="Proteomes" id="UP001281761"/>
    </source>
</evidence>
<sequence>MDQKSHFPTESGKTVNLSSNVLSILADRHKIWHFQWIVIWSVRRVCLTPILGELPLSDICGYYFDVCGSMPGVVRQRVLLIDRPLCVWFLPHWLHPTVCTRA</sequence>
<comment type="caution">
    <text evidence="1">The sequence shown here is derived from an EMBL/GenBank/DDBJ whole genome shotgun (WGS) entry which is preliminary data.</text>
</comment>
<keyword evidence="2" id="KW-1185">Reference proteome</keyword>
<name>A0ABQ9WNX0_9EUKA</name>
<gene>
    <name evidence="1" type="ORF">BLNAU_24052</name>
</gene>